<dbReference type="VEuPathDB" id="FungiDB:G647_08299"/>
<feature type="compositionally biased region" description="Low complexity" evidence="1">
    <location>
        <begin position="128"/>
        <end position="139"/>
    </location>
</feature>
<feature type="compositionally biased region" description="Basic residues" evidence="1">
    <location>
        <begin position="165"/>
        <end position="174"/>
    </location>
</feature>
<feature type="compositionally biased region" description="Low complexity" evidence="1">
    <location>
        <begin position="24"/>
        <end position="35"/>
    </location>
</feature>
<feature type="compositionally biased region" description="Basic and acidic residues" evidence="1">
    <location>
        <begin position="227"/>
        <end position="267"/>
    </location>
</feature>
<feature type="compositionally biased region" description="Pro residues" evidence="1">
    <location>
        <begin position="53"/>
        <end position="70"/>
    </location>
</feature>
<dbReference type="eggNOG" id="ENOG502SD6I">
    <property type="taxonomic scope" value="Eukaryota"/>
</dbReference>
<accession>A0A1C1CI56</accession>
<evidence type="ECO:0000313" key="2">
    <source>
        <dbReference type="EMBL" id="OCT48146.1"/>
    </source>
</evidence>
<reference evidence="3" key="1">
    <citation type="submission" date="2015-07" db="EMBL/GenBank/DDBJ databases">
        <authorList>
            <person name="Teixeira M.M."/>
            <person name="Souza R.C."/>
            <person name="Almeida L.G."/>
            <person name="Vicente V.A."/>
            <person name="de Hoog S."/>
            <person name="Bocca A.L."/>
            <person name="de Almeida S.R."/>
            <person name="Vasconcelos A.T."/>
            <person name="Felipe M.S."/>
        </authorList>
    </citation>
    <scope>NUCLEOTIDE SEQUENCE [LARGE SCALE GENOMIC DNA]</scope>
    <source>
        <strain evidence="3">KSF</strain>
    </source>
</reference>
<dbReference type="VEuPathDB" id="FungiDB:CLCR_04301"/>
<evidence type="ECO:0000313" key="3">
    <source>
        <dbReference type="Proteomes" id="UP000094526"/>
    </source>
</evidence>
<comment type="caution">
    <text evidence="2">The sequence shown here is derived from an EMBL/GenBank/DDBJ whole genome shotgun (WGS) entry which is preliminary data.</text>
</comment>
<gene>
    <name evidence="2" type="ORF">CLCR_04301</name>
</gene>
<keyword evidence="3" id="KW-1185">Reference proteome</keyword>
<evidence type="ECO:0000256" key="1">
    <source>
        <dbReference type="SAM" id="MobiDB-lite"/>
    </source>
</evidence>
<protein>
    <submittedName>
        <fullName evidence="2">Uncharacterized protein</fullName>
    </submittedName>
</protein>
<feature type="region of interest" description="Disordered" evidence="1">
    <location>
        <begin position="1"/>
        <end position="195"/>
    </location>
</feature>
<dbReference type="AlphaFoldDB" id="A0A1C1CI56"/>
<feature type="compositionally biased region" description="Polar residues" evidence="1">
    <location>
        <begin position="94"/>
        <end position="113"/>
    </location>
</feature>
<name>A0A1C1CI56_9EURO</name>
<dbReference type="OrthoDB" id="4160109at2759"/>
<dbReference type="Proteomes" id="UP000094526">
    <property type="component" value="Unassembled WGS sequence"/>
</dbReference>
<dbReference type="EMBL" id="LGRB01000012">
    <property type="protein sequence ID" value="OCT48146.1"/>
    <property type="molecule type" value="Genomic_DNA"/>
</dbReference>
<feature type="compositionally biased region" description="Basic residues" evidence="1">
    <location>
        <begin position="268"/>
        <end position="280"/>
    </location>
</feature>
<sequence>MAATEYFTSGARPPLEQQSPGLHPPHSQRPSPSQPGFGYQPGHPSPQFGSNAPPSPYAPHAAPPPPPPYQPLNNEAKVHFVQDSRLPPPGQPRPSLSSQPTYALNQPNFQANPGQHLAPYPPGPYVPQGPYHQQQTYPQSHHRPRHRPSHSDPSRPDYSSDPESHRHRHKNRPRRVSDNSRSTNADGFIGAAGGGLIGDLIFPGLGTVGGALVGWLGGKDYGKHRKWREEKRDREQDRWERKYHKGDSGSDRSRSHSRDDRDKDTQRSRHGHATRRKSYD</sequence>
<feature type="region of interest" description="Disordered" evidence="1">
    <location>
        <begin position="219"/>
        <end position="280"/>
    </location>
</feature>
<proteinExistence type="predicted"/>
<organism evidence="2 3">
    <name type="scientific">Cladophialophora carrionii</name>
    <dbReference type="NCBI Taxonomy" id="86049"/>
    <lineage>
        <taxon>Eukaryota</taxon>
        <taxon>Fungi</taxon>
        <taxon>Dikarya</taxon>
        <taxon>Ascomycota</taxon>
        <taxon>Pezizomycotina</taxon>
        <taxon>Eurotiomycetes</taxon>
        <taxon>Chaetothyriomycetidae</taxon>
        <taxon>Chaetothyriales</taxon>
        <taxon>Herpotrichiellaceae</taxon>
        <taxon>Cladophialophora</taxon>
    </lineage>
</organism>